<reference evidence="1 2" key="1">
    <citation type="submission" date="2019-02" db="EMBL/GenBank/DDBJ databases">
        <title>WGS of Pseudoxanthomonas species novum from clinical isolates.</title>
        <authorList>
            <person name="Bernier A.-M."/>
            <person name="Bernard K."/>
            <person name="Vachon A."/>
        </authorList>
    </citation>
    <scope>NUCLEOTIDE SEQUENCE [LARGE SCALE GENOMIC DNA]</scope>
    <source>
        <strain evidence="1 2">NML171200</strain>
    </source>
</reference>
<evidence type="ECO:0000313" key="2">
    <source>
        <dbReference type="Proteomes" id="UP000292627"/>
    </source>
</evidence>
<organism evidence="1 2">
    <name type="scientific">Pseudoxanthomonas winnipegensis</name>
    <dbReference type="NCBI Taxonomy" id="2480810"/>
    <lineage>
        <taxon>Bacteria</taxon>
        <taxon>Pseudomonadati</taxon>
        <taxon>Pseudomonadota</taxon>
        <taxon>Gammaproteobacteria</taxon>
        <taxon>Lysobacterales</taxon>
        <taxon>Lysobacteraceae</taxon>
        <taxon>Pseudoxanthomonas</taxon>
    </lineage>
</organism>
<dbReference type="Proteomes" id="UP000292627">
    <property type="component" value="Unassembled WGS sequence"/>
</dbReference>
<comment type="caution">
    <text evidence="1">The sequence shown here is derived from an EMBL/GenBank/DDBJ whole genome shotgun (WGS) entry which is preliminary data.</text>
</comment>
<sequence length="71" mass="7901">MTKIPGKAAWAARRARELEEQARALLDAPAADWRARQRLRDGAVRLRNEAARFRRMAAAQIPGGHPESLVA</sequence>
<evidence type="ECO:0000313" key="1">
    <source>
        <dbReference type="EMBL" id="TAA19047.1"/>
    </source>
</evidence>
<dbReference type="RefSeq" id="WP_130553209.1">
    <property type="nucleotide sequence ID" value="NZ_SHLZ01000012.1"/>
</dbReference>
<accession>A0A4Q8L3X4</accession>
<proteinExistence type="predicted"/>
<gene>
    <name evidence="1" type="ORF">EA660_20085</name>
</gene>
<dbReference type="EMBL" id="SHMC01000014">
    <property type="protein sequence ID" value="TAA19047.1"/>
    <property type="molecule type" value="Genomic_DNA"/>
</dbReference>
<name>A0A4Q8L3X4_9GAMM</name>
<dbReference type="AlphaFoldDB" id="A0A4Q8L3X4"/>
<protein>
    <submittedName>
        <fullName evidence="1">Uncharacterized protein</fullName>
    </submittedName>
</protein>